<organism evidence="1 2">
    <name type="scientific">Pseudomonas wuhanensis</name>
    <dbReference type="NCBI Taxonomy" id="2954098"/>
    <lineage>
        <taxon>Bacteria</taxon>
        <taxon>Pseudomonadati</taxon>
        <taxon>Pseudomonadota</taxon>
        <taxon>Gammaproteobacteria</taxon>
        <taxon>Pseudomonadales</taxon>
        <taxon>Pseudomonadaceae</taxon>
        <taxon>Pseudomonas</taxon>
    </lineage>
</organism>
<evidence type="ECO:0000313" key="1">
    <source>
        <dbReference type="EMBL" id="WLI19346.1"/>
    </source>
</evidence>
<keyword evidence="2" id="KW-1185">Reference proteome</keyword>
<sequence length="94" mass="10852">MAKLHASLYTRFKRWFRRPSDPAANVNYVRLNSQQGLLYKIGFTTTASLVDRMAYGGHGDQKLIDKEFFFTQLDDAWDVEQTLWCTDANSALTK</sequence>
<dbReference type="RefSeq" id="WP_305425132.1">
    <property type="nucleotide sequence ID" value="NZ_CP117430.1"/>
</dbReference>
<accession>A0ABY9GUC0</accession>
<name>A0ABY9GUC0_9PSED</name>
<dbReference type="EMBL" id="CP117430">
    <property type="protein sequence ID" value="WLI19346.1"/>
    <property type="molecule type" value="Genomic_DNA"/>
</dbReference>
<dbReference type="Proteomes" id="UP001230768">
    <property type="component" value="Chromosome"/>
</dbReference>
<gene>
    <name evidence="1" type="ORF">PSH88_04680</name>
</gene>
<evidence type="ECO:0000313" key="2">
    <source>
        <dbReference type="Proteomes" id="UP001230768"/>
    </source>
</evidence>
<reference evidence="1 2" key="1">
    <citation type="submission" date="2023-02" db="EMBL/GenBank/DDBJ databases">
        <title>Evolution of Hrp T3SS in non-pathogenic Pseudomonas fluorescens.</title>
        <authorList>
            <person name="Liao K."/>
            <person name="Wei H."/>
            <person name="Gu Y."/>
        </authorList>
    </citation>
    <scope>NUCLEOTIDE SEQUENCE [LARGE SCALE GENOMIC DNA]</scope>
    <source>
        <strain evidence="1 2">FP607</strain>
    </source>
</reference>
<protein>
    <submittedName>
        <fullName evidence="1">Uncharacterized protein</fullName>
    </submittedName>
</protein>
<proteinExistence type="predicted"/>